<dbReference type="InterPro" id="IPR053720">
    <property type="entry name" value="Psm_Assembly_Chaperone"/>
</dbReference>
<proteinExistence type="predicted"/>
<protein>
    <submittedName>
        <fullName evidence="1">Proteasome assembly chaperone 3</fullName>
    </submittedName>
</protein>
<gene>
    <name evidence="1" type="ORF">WN55_00980</name>
</gene>
<evidence type="ECO:0000313" key="2">
    <source>
        <dbReference type="Proteomes" id="UP000076502"/>
    </source>
</evidence>
<name>A0A154PDL1_DUFNO</name>
<dbReference type="PANTHER" id="PTHR31051:SF1">
    <property type="entry name" value="PROTEASOME ASSEMBLY CHAPERONE 3"/>
    <property type="match status" value="1"/>
</dbReference>
<dbReference type="EMBL" id="KQ434879">
    <property type="protein sequence ID" value="KZC09943.1"/>
    <property type="molecule type" value="Genomic_DNA"/>
</dbReference>
<dbReference type="GO" id="GO:0043248">
    <property type="term" value="P:proteasome assembly"/>
    <property type="evidence" value="ECO:0007669"/>
    <property type="project" value="InterPro"/>
</dbReference>
<accession>A0A154PDL1</accession>
<dbReference type="GO" id="GO:0000502">
    <property type="term" value="C:proteasome complex"/>
    <property type="evidence" value="ECO:0007669"/>
    <property type="project" value="UniProtKB-KW"/>
</dbReference>
<reference evidence="1 2" key="1">
    <citation type="submission" date="2015-07" db="EMBL/GenBank/DDBJ databases">
        <title>The genome of Dufourea novaeangliae.</title>
        <authorList>
            <person name="Pan H."/>
            <person name="Kapheim K."/>
        </authorList>
    </citation>
    <scope>NUCLEOTIDE SEQUENCE [LARGE SCALE GENOMIC DNA]</scope>
    <source>
        <strain evidence="1">0120121106</strain>
        <tissue evidence="1">Whole body</tissue>
    </source>
</reference>
<dbReference type="Pfam" id="PF10178">
    <property type="entry name" value="PAC3"/>
    <property type="match status" value="1"/>
</dbReference>
<dbReference type="Proteomes" id="UP000076502">
    <property type="component" value="Unassembled WGS sequence"/>
</dbReference>
<dbReference type="PANTHER" id="PTHR31051">
    <property type="entry name" value="PROTEASOME ASSEMBLY CHAPERONE 3"/>
    <property type="match status" value="1"/>
</dbReference>
<dbReference type="Gene3D" id="3.30.230.90">
    <property type="match status" value="1"/>
</dbReference>
<organism evidence="1 2">
    <name type="scientific">Dufourea novaeangliae</name>
    <name type="common">Sweat bee</name>
    <dbReference type="NCBI Taxonomy" id="178035"/>
    <lineage>
        <taxon>Eukaryota</taxon>
        <taxon>Metazoa</taxon>
        <taxon>Ecdysozoa</taxon>
        <taxon>Arthropoda</taxon>
        <taxon>Hexapoda</taxon>
        <taxon>Insecta</taxon>
        <taxon>Pterygota</taxon>
        <taxon>Neoptera</taxon>
        <taxon>Endopterygota</taxon>
        <taxon>Hymenoptera</taxon>
        <taxon>Apocrita</taxon>
        <taxon>Aculeata</taxon>
        <taxon>Apoidea</taxon>
        <taxon>Anthophila</taxon>
        <taxon>Halictidae</taxon>
        <taxon>Rophitinae</taxon>
        <taxon>Dufourea</taxon>
    </lineage>
</organism>
<dbReference type="InterPro" id="IPR018788">
    <property type="entry name" value="Proteasome_assmbl_chp_3"/>
</dbReference>
<dbReference type="AlphaFoldDB" id="A0A154PDL1"/>
<keyword evidence="1" id="KW-0647">Proteasome</keyword>
<evidence type="ECO:0000313" key="1">
    <source>
        <dbReference type="EMBL" id="KZC09943.1"/>
    </source>
</evidence>
<keyword evidence="2" id="KW-1185">Reference proteome</keyword>
<dbReference type="STRING" id="178035.A0A154PDL1"/>
<sequence length="113" mass="12499">MKNYVCAIITHGHHTDIALKIYSNRILLIITHFKKFGSLVSVTRGPILQQFGGSYNSIKVVFGRDDIEVAAAAKFIAEQITPDKPLLVSISLKDYDSDTLKAIAAAINEIKPW</sequence>